<dbReference type="InterPro" id="IPR045324">
    <property type="entry name" value="Small_multidrug_res"/>
</dbReference>
<keyword evidence="10" id="KW-1185">Reference proteome</keyword>
<evidence type="ECO:0000256" key="2">
    <source>
        <dbReference type="ARBA" id="ARBA00022448"/>
    </source>
</evidence>
<dbReference type="EMBL" id="VMSO01000003">
    <property type="protein sequence ID" value="KAA8502372.1"/>
    <property type="molecule type" value="Genomic_DNA"/>
</dbReference>
<evidence type="ECO:0000256" key="3">
    <source>
        <dbReference type="ARBA" id="ARBA00022475"/>
    </source>
</evidence>
<dbReference type="Pfam" id="PF00893">
    <property type="entry name" value="Multi_Drug_Res"/>
    <property type="match status" value="1"/>
</dbReference>
<dbReference type="InterPro" id="IPR000390">
    <property type="entry name" value="Small_drug/metabolite_transptr"/>
</dbReference>
<dbReference type="SUPFAM" id="SSF103481">
    <property type="entry name" value="Multidrug resistance efflux transporter EmrE"/>
    <property type="match status" value="1"/>
</dbReference>
<gene>
    <name evidence="9" type="ORF">FNY66_04400</name>
</gene>
<keyword evidence="4 7" id="KW-0812">Transmembrane</keyword>
<dbReference type="Proteomes" id="UP000322025">
    <property type="component" value="Unassembled WGS sequence"/>
</dbReference>
<evidence type="ECO:0000313" key="10">
    <source>
        <dbReference type="Proteomes" id="UP000322025"/>
    </source>
</evidence>
<dbReference type="GO" id="GO:0005886">
    <property type="term" value="C:plasma membrane"/>
    <property type="evidence" value="ECO:0007669"/>
    <property type="project" value="UniProtKB-SubCell"/>
</dbReference>
<feature type="transmembrane region" description="Helical" evidence="8">
    <location>
        <begin position="29"/>
        <end position="47"/>
    </location>
</feature>
<dbReference type="FunFam" id="1.10.3730.20:FF:000001">
    <property type="entry name" value="Quaternary ammonium compound resistance transporter SugE"/>
    <property type="match status" value="1"/>
</dbReference>
<dbReference type="OrthoDB" id="21828at2"/>
<evidence type="ECO:0000256" key="7">
    <source>
        <dbReference type="RuleBase" id="RU003942"/>
    </source>
</evidence>
<evidence type="ECO:0000256" key="4">
    <source>
        <dbReference type="ARBA" id="ARBA00022692"/>
    </source>
</evidence>
<reference evidence="9" key="1">
    <citation type="submission" date="2019-07" db="EMBL/GenBank/DDBJ databases">
        <authorList>
            <person name="Wongkuna S."/>
            <person name="Scaria J."/>
        </authorList>
    </citation>
    <scope>NUCLEOTIDE SEQUENCE [LARGE SCALE GENOMIC DNA]</scope>
    <source>
        <strain evidence="9">SW178</strain>
    </source>
</reference>
<evidence type="ECO:0000256" key="5">
    <source>
        <dbReference type="ARBA" id="ARBA00022989"/>
    </source>
</evidence>
<dbReference type="AlphaFoldDB" id="A0A5M9I4K1"/>
<evidence type="ECO:0000256" key="8">
    <source>
        <dbReference type="SAM" id="Phobius"/>
    </source>
</evidence>
<sequence length="106" mass="11411">MEWAFLVIAGGLEVFWSTCMKYSNGFTEIKYTVLTIIGMVFSFIFLSQATKTLPLGTAYAVWTGIGALGAVIVGIVLFKEPVTAARIFFVSLLLIGIIGLKATSGH</sequence>
<feature type="transmembrane region" description="Helical" evidence="8">
    <location>
        <begin position="59"/>
        <end position="78"/>
    </location>
</feature>
<comment type="subcellular location">
    <subcellularLocation>
        <location evidence="1 7">Cell membrane</location>
        <topology evidence="1 7">Multi-pass membrane protein</topology>
    </subcellularLocation>
</comment>
<protein>
    <submittedName>
        <fullName evidence="9">Multidrug efflux SMR transporter</fullName>
    </submittedName>
</protein>
<keyword evidence="5 8" id="KW-1133">Transmembrane helix</keyword>
<evidence type="ECO:0000313" key="9">
    <source>
        <dbReference type="EMBL" id="KAA8502372.1"/>
    </source>
</evidence>
<name>A0A5M9I4K1_9FIRM</name>
<dbReference type="InterPro" id="IPR037185">
    <property type="entry name" value="EmrE-like"/>
</dbReference>
<organism evidence="9 10">
    <name type="scientific">Mediterraneibacter catenae</name>
    <dbReference type="NCBI Taxonomy" id="2594882"/>
    <lineage>
        <taxon>Bacteria</taxon>
        <taxon>Bacillati</taxon>
        <taxon>Bacillota</taxon>
        <taxon>Clostridia</taxon>
        <taxon>Lachnospirales</taxon>
        <taxon>Lachnospiraceae</taxon>
        <taxon>Mediterraneibacter</taxon>
    </lineage>
</organism>
<keyword evidence="3" id="KW-1003">Cell membrane</keyword>
<dbReference type="RefSeq" id="WP_087150402.1">
    <property type="nucleotide sequence ID" value="NZ_VMSO01000003.1"/>
</dbReference>
<comment type="caution">
    <text evidence="9">The sequence shown here is derived from an EMBL/GenBank/DDBJ whole genome shotgun (WGS) entry which is preliminary data.</text>
</comment>
<keyword evidence="2" id="KW-0813">Transport</keyword>
<dbReference type="PANTHER" id="PTHR30561:SF0">
    <property type="entry name" value="GUANIDINIUM EXPORTER"/>
    <property type="match status" value="1"/>
</dbReference>
<comment type="similarity">
    <text evidence="7">Belongs to the drug/metabolite transporter (DMT) superfamily. Small multidrug resistance (SMR) (TC 2.A.7.1) family.</text>
</comment>
<evidence type="ECO:0000256" key="6">
    <source>
        <dbReference type="ARBA" id="ARBA00023136"/>
    </source>
</evidence>
<evidence type="ECO:0000256" key="1">
    <source>
        <dbReference type="ARBA" id="ARBA00004651"/>
    </source>
</evidence>
<dbReference type="Gene3D" id="1.10.3730.20">
    <property type="match status" value="1"/>
</dbReference>
<accession>A0A5M9I4K1</accession>
<keyword evidence="6 8" id="KW-0472">Membrane</keyword>
<proteinExistence type="inferred from homology"/>
<dbReference type="PANTHER" id="PTHR30561">
    <property type="entry name" value="SMR FAMILY PROTON-DEPENDENT DRUG EFFLUX TRANSPORTER SUGE"/>
    <property type="match status" value="1"/>
</dbReference>
<feature type="transmembrane region" description="Helical" evidence="8">
    <location>
        <begin position="84"/>
        <end position="103"/>
    </location>
</feature>
<dbReference type="GO" id="GO:0022857">
    <property type="term" value="F:transmembrane transporter activity"/>
    <property type="evidence" value="ECO:0007669"/>
    <property type="project" value="InterPro"/>
</dbReference>